<accession>A0A0S1EHC8</accession>
<evidence type="ECO:0000256" key="3">
    <source>
        <dbReference type="ARBA" id="ARBA00011510"/>
    </source>
</evidence>
<dbReference type="PANTHER" id="PTHR33163:SF40">
    <property type="entry name" value="PROTEIN TIC 214"/>
    <property type="match status" value="1"/>
</dbReference>
<comment type="subcellular location">
    <subcellularLocation>
        <location evidence="1">Plastid membrane</location>
        <topology evidence="1">Multi-pass membrane protein</topology>
    </subcellularLocation>
</comment>
<evidence type="ECO:0000256" key="7">
    <source>
        <dbReference type="ARBA" id="ARBA00022989"/>
    </source>
</evidence>
<name>A0A0S1EHC8_9LAMI</name>
<sequence>MTLDFWAFLSLHLVPVCIKILNSVVVVGFYYGLLSSWAMGPSFLFLIQARVREEAIEKKTAATTGFILGQLIMFVSIYYAPLHLALGQSNTITVLSLSYLLLHFCNHKNFFGYGSDNRGSIRNWKIHYLFLNNLIYPCLNHFFFPSSVLFRLVNVYMFRCNKKMLFLTSSFGGWLLGWVTVYLFFWKFLGSGLVWIRENQSIRSHKFIRYVVAKCRKYMAGIFSILLVTNCAYSVSRISFPIKPSTKKEEIDVEIETADEEDPSSSLFLEERADDSKKIDETEKIRANRSDNDENSRILPKKPAKKDLFFFEKNLVTLLFDSNQWNRPLRYIKNDKFEQAVRDEMGNSFCSNCVSDGNERISFAFPPSVSIFRERLQRKMDSFILHLLRRHLEEMIPLPAVDLHASWVSRNKKKEKKAKKEFLNRIKSLETKSSFVNSLETRTRLCNDDSTNKYLPKIYDPFLRGPCRKKIEQNASPKNIVKKKFIQNFGINRIQQFLVGYSDNPGEILDIEEEAFCFCDITYAKDRINELEEKIKIKKKNKKLWPTEKFMEKSISLGAGTCRFLILTHGTACMTWMGLVTGAHIRRDILGIRGALLTPPRTWEWKMSMSTREWKMLKHLGNLVFPYTYDYILKDLKGASFYNFRFGVHHPTYWRLGRLATILPKIEYKISKISILKDIGFGFNYKNLGFSWALLRLLDKFYYKQKQNKDKIEVKEEKPKKTEEEQLARWIKTKEKLEKEDKERILVFAKRAILRADASSERRNRRQNQINEISKKLPKWEYKLITEFEQQELDEELPEDFEIRSREAKEVVVFKAIKEDKDDPDQIEELTTTRYVEQPDFDRDIIKGSVRAQRRKVGVWKVFQGNAHSPLFISRIKKSILFSLPSNMFELIQSSIRNRVRKGEAFQIVESINEQTKREENRIEIEDEQERQISEEGARIKIAEAWDNFHPYAQGIRACLLLIQSIFRKYILLPSFIIAKNLGRICLSQVPEWSDDFREWKSEIHIICTYNGVPLSETELPPEWFIEGLQIRIVFPFRPKPWHNRKLRSSQEKEEFFFLTVFGLETKHPFGFAEKRPSFWKPVLKQLGKRVGKMKKNYFKGKKKRLAKLSKENPIQLREVEISESQEIPEEKDSIISNLLINQSFSQTGSPGLTNSSLTEKKIKDLTERIGTIRNQIERIKNKKRKNDTSANKTFNAQILAKWKIVKRRTLRFISKFPLYLKFLIALISRHRFLFLSSTEWKLSGVWKFILNSSYFAIQTRLRLTKNRIEKSLDLINSNKMNSNKMNKKKKNPISFKKSLDNIRHMKSHLHNFFDLSCVSQAYVFYQLTQMEVSNLHKLRSVLQYDGISLFLKPEIKDSLEKQGLVHSKFKLDPKKLRNSKKNQWKNWLRGYSPYNLSSIRWSRLMAEKWRNTSHQSCTDKKEKLSKWNSYETDQVSDSKKKWEVPKLANQKENLQKSYRYDLLADKFLNSEKCKEKMDGFTFQGNKNRDLSWNTHKDPLYDILKTTPIYNSVDMLAVEKVVNRKYLRLKSLSRYRRKKVDIESCITIDSNRNPTIQRETNNYLKISRQDAYSEIGYFRLPDNRSKFHKVVLDWMGMNEEMLNYSISNLEGWFFPEFVLFHQAYKLKPWFRPNQLLLFNLNRNANSIEKKKRKCKKKQGNQEEPLKGEDFGSVLSQEKSSEENDVKLDKKKKKKKKSQLDSFLERYLLFQLKWRNSTMDEKMMNNIDAYCLLLKLIDPSKMLVSLVQTREIDLDIMIPSSLTHAEFLTKAILVIEPIRLFGKIDGPFLMYQTISTSLVDKSKYETNPKYQEERYVSKNHMDFLIPENILSFRRRRKLRILISLNSKYRNDENRNRVFGNGKNRKNSNQASPENKGLNREENALMKLKLFLWPNYRLEDLACMNRYWFNTNNGSRFGMLRIHLYPRLKISRS</sequence>
<dbReference type="RefSeq" id="YP_009183034.1">
    <property type="nucleotide sequence ID" value="NC_028519.1"/>
</dbReference>
<evidence type="ECO:0000256" key="4">
    <source>
        <dbReference type="ARBA" id="ARBA00016640"/>
    </source>
</evidence>
<keyword evidence="10" id="KW-0472">Membrane</keyword>
<feature type="compositionally biased region" description="Basic and acidic residues" evidence="9">
    <location>
        <begin position="273"/>
        <end position="296"/>
    </location>
</feature>
<dbReference type="GO" id="GO:0042170">
    <property type="term" value="C:plastid membrane"/>
    <property type="evidence" value="ECO:0007669"/>
    <property type="project" value="UniProtKB-SubCell"/>
</dbReference>
<evidence type="ECO:0000256" key="10">
    <source>
        <dbReference type="SAM" id="Phobius"/>
    </source>
</evidence>
<keyword evidence="7 10" id="KW-1133">Transmembrane helix</keyword>
<feature type="compositionally biased region" description="Basic residues" evidence="9">
    <location>
        <begin position="1649"/>
        <end position="1658"/>
    </location>
</feature>
<comment type="similarity">
    <text evidence="2">Belongs to the TIC214 family.</text>
</comment>
<keyword evidence="6" id="KW-0813">Transport</keyword>
<dbReference type="InterPro" id="IPR008896">
    <property type="entry name" value="TIC214"/>
</dbReference>
<evidence type="ECO:0000256" key="1">
    <source>
        <dbReference type="ARBA" id="ARBA00004446"/>
    </source>
</evidence>
<keyword evidence="11" id="KW-0934">Plastid</keyword>
<evidence type="ECO:0000256" key="2">
    <source>
        <dbReference type="ARBA" id="ARBA00009956"/>
    </source>
</evidence>
<evidence type="ECO:0000256" key="6">
    <source>
        <dbReference type="ARBA" id="ARBA00022927"/>
    </source>
</evidence>
<dbReference type="GeneID" id="26375119"/>
<evidence type="ECO:0000256" key="9">
    <source>
        <dbReference type="SAM" id="MobiDB-lite"/>
    </source>
</evidence>
<gene>
    <name evidence="11" type="primary">ycf1</name>
</gene>
<feature type="compositionally biased region" description="Basic and acidic residues" evidence="9">
    <location>
        <begin position="1678"/>
        <end position="1687"/>
    </location>
</feature>
<dbReference type="GO" id="GO:0015031">
    <property type="term" value="P:protein transport"/>
    <property type="evidence" value="ECO:0007669"/>
    <property type="project" value="UniProtKB-KW"/>
</dbReference>
<feature type="transmembrane region" description="Helical" evidence="10">
    <location>
        <begin position="126"/>
        <end position="153"/>
    </location>
</feature>
<protein>
    <recommendedName>
        <fullName evidence="4">Protein TIC 214</fullName>
    </recommendedName>
    <alternativeName>
        <fullName evidence="8">Translocon at the inner envelope membrane of chloroplasts 214</fullName>
    </alternativeName>
</protein>
<feature type="transmembrane region" description="Helical" evidence="10">
    <location>
        <begin position="59"/>
        <end position="79"/>
    </location>
</feature>
<feature type="compositionally biased region" description="Basic and acidic residues" evidence="9">
    <location>
        <begin position="1659"/>
        <end position="1669"/>
    </location>
</feature>
<keyword evidence="5 10" id="KW-0812">Transmembrane</keyword>
<comment type="subunit">
    <text evidence="3">Part of the Tic complex.</text>
</comment>
<feature type="region of interest" description="Disordered" evidence="9">
    <location>
        <begin position="1649"/>
        <end position="1690"/>
    </location>
</feature>
<evidence type="ECO:0000256" key="5">
    <source>
        <dbReference type="ARBA" id="ARBA00022692"/>
    </source>
</evidence>
<feature type="region of interest" description="Disordered" evidence="9">
    <location>
        <begin position="1852"/>
        <end position="1877"/>
    </location>
</feature>
<evidence type="ECO:0000313" key="11">
    <source>
        <dbReference type="EMBL" id="ALJ78294.1"/>
    </source>
</evidence>
<feature type="transmembrane region" description="Helical" evidence="10">
    <location>
        <begin position="85"/>
        <end position="105"/>
    </location>
</feature>
<reference evidence="11" key="1">
    <citation type="journal article" date="2016" name="New Phytol.">
        <title>Evolutionary dynamics of the plastid inverted repeat: the effects of expansion, contraction, and loss on substitution rates.</title>
        <authorList>
            <person name="Zhu A."/>
            <person name="Guo W."/>
            <person name="Gupta S."/>
            <person name="Fan W."/>
            <person name="Mower J.P."/>
        </authorList>
    </citation>
    <scope>NUCLEOTIDE SEQUENCE</scope>
</reference>
<dbReference type="RefSeq" id="YP_009183054.1">
    <property type="nucleotide sequence ID" value="NC_028519.1"/>
</dbReference>
<dbReference type="EMBL" id="KR297244">
    <property type="protein sequence ID" value="ALJ78294.1"/>
    <property type="molecule type" value="Genomic_DNA"/>
</dbReference>
<dbReference type="GeneID" id="26375078"/>
<feature type="transmembrane region" description="Helical" evidence="10">
    <location>
        <begin position="173"/>
        <end position="196"/>
    </location>
</feature>
<dbReference type="EMBL" id="KR297244">
    <property type="protein sequence ID" value="ALJ78315.1"/>
    <property type="molecule type" value="Genomic_DNA"/>
</dbReference>
<feature type="transmembrane region" description="Helical" evidence="10">
    <location>
        <begin position="217"/>
        <end position="235"/>
    </location>
</feature>
<organism evidence="11">
    <name type="scientific">Plantago maritima</name>
    <name type="common">sea plantain</name>
    <dbReference type="NCBI Taxonomy" id="197809"/>
    <lineage>
        <taxon>Eukaryota</taxon>
        <taxon>Viridiplantae</taxon>
        <taxon>Streptophyta</taxon>
        <taxon>Embryophyta</taxon>
        <taxon>Tracheophyta</taxon>
        <taxon>Spermatophyta</taxon>
        <taxon>Magnoliopsida</taxon>
        <taxon>eudicotyledons</taxon>
        <taxon>Gunneridae</taxon>
        <taxon>Pentapetalae</taxon>
        <taxon>asterids</taxon>
        <taxon>lamiids</taxon>
        <taxon>Lamiales</taxon>
        <taxon>Plantaginaceae</taxon>
        <taxon>Plantagineae</taxon>
        <taxon>Plantago</taxon>
    </lineage>
</organism>
<feature type="transmembrane region" description="Helical" evidence="10">
    <location>
        <begin position="20"/>
        <end position="47"/>
    </location>
</feature>
<evidence type="ECO:0000256" key="8">
    <source>
        <dbReference type="ARBA" id="ARBA00029978"/>
    </source>
</evidence>
<feature type="region of interest" description="Disordered" evidence="9">
    <location>
        <begin position="273"/>
        <end position="297"/>
    </location>
</feature>
<proteinExistence type="inferred from homology"/>
<dbReference type="Pfam" id="PF05758">
    <property type="entry name" value="Ycf1"/>
    <property type="match status" value="2"/>
</dbReference>
<keyword evidence="6" id="KW-0653">Protein transport</keyword>
<dbReference type="PANTHER" id="PTHR33163">
    <property type="entry name" value="PROTEIN TIC 214-RELATED"/>
    <property type="match status" value="1"/>
</dbReference>
<geneLocation type="plastid" evidence="11"/>